<evidence type="ECO:0000313" key="2">
    <source>
        <dbReference type="Proteomes" id="UP000410492"/>
    </source>
</evidence>
<dbReference type="OrthoDB" id="10004641at2759"/>
<sequence>QYPHLSARRTCSKIYKHRQTLYNHARYECGKEPSFQCEYCPYNGCVEVHIEENDCCKMKEEMLRSRYV</sequence>
<name>A0A653DWC7_CALMS</name>
<evidence type="ECO:0008006" key="3">
    <source>
        <dbReference type="Google" id="ProtNLM"/>
    </source>
</evidence>
<dbReference type="AlphaFoldDB" id="A0A653DWC7"/>
<organism evidence="1 2">
    <name type="scientific">Callosobruchus maculatus</name>
    <name type="common">Southern cowpea weevil</name>
    <name type="synonym">Pulse bruchid</name>
    <dbReference type="NCBI Taxonomy" id="64391"/>
    <lineage>
        <taxon>Eukaryota</taxon>
        <taxon>Metazoa</taxon>
        <taxon>Ecdysozoa</taxon>
        <taxon>Arthropoda</taxon>
        <taxon>Hexapoda</taxon>
        <taxon>Insecta</taxon>
        <taxon>Pterygota</taxon>
        <taxon>Neoptera</taxon>
        <taxon>Endopterygota</taxon>
        <taxon>Coleoptera</taxon>
        <taxon>Polyphaga</taxon>
        <taxon>Cucujiformia</taxon>
        <taxon>Chrysomeloidea</taxon>
        <taxon>Chrysomelidae</taxon>
        <taxon>Bruchinae</taxon>
        <taxon>Bruchini</taxon>
        <taxon>Callosobruchus</taxon>
    </lineage>
</organism>
<proteinExistence type="predicted"/>
<evidence type="ECO:0000313" key="1">
    <source>
        <dbReference type="EMBL" id="VEN64372.1"/>
    </source>
</evidence>
<keyword evidence="2" id="KW-1185">Reference proteome</keyword>
<dbReference type="Proteomes" id="UP000410492">
    <property type="component" value="Unassembled WGS sequence"/>
</dbReference>
<protein>
    <recommendedName>
        <fullName evidence="3">C2H2-type domain-containing protein</fullName>
    </recommendedName>
</protein>
<feature type="non-terminal residue" evidence="1">
    <location>
        <position position="1"/>
    </location>
</feature>
<accession>A0A653DWC7</accession>
<dbReference type="EMBL" id="CAACVG010015308">
    <property type="protein sequence ID" value="VEN64372.1"/>
    <property type="molecule type" value="Genomic_DNA"/>
</dbReference>
<reference evidence="1 2" key="1">
    <citation type="submission" date="2019-01" db="EMBL/GenBank/DDBJ databases">
        <authorList>
            <person name="Sayadi A."/>
        </authorList>
    </citation>
    <scope>NUCLEOTIDE SEQUENCE [LARGE SCALE GENOMIC DNA]</scope>
</reference>
<gene>
    <name evidence="1" type="ORF">CALMAC_LOCUS20909</name>
</gene>